<dbReference type="InterPro" id="IPR050390">
    <property type="entry name" value="C5-Methyltransferase"/>
</dbReference>
<dbReference type="GO" id="GO:0032259">
    <property type="term" value="P:methylation"/>
    <property type="evidence" value="ECO:0007669"/>
    <property type="project" value="UniProtKB-KW"/>
</dbReference>
<dbReference type="InterPro" id="IPR029063">
    <property type="entry name" value="SAM-dependent_MTases_sf"/>
</dbReference>
<dbReference type="GO" id="GO:0003886">
    <property type="term" value="F:DNA (cytosine-5-)-methyltransferase activity"/>
    <property type="evidence" value="ECO:0007669"/>
    <property type="project" value="UniProtKB-EC"/>
</dbReference>
<dbReference type="PROSITE" id="PS51679">
    <property type="entry name" value="SAM_MT_C5"/>
    <property type="match status" value="1"/>
</dbReference>
<dbReference type="Pfam" id="PF00145">
    <property type="entry name" value="DNA_methylase"/>
    <property type="match status" value="2"/>
</dbReference>
<dbReference type="GO" id="GO:0044027">
    <property type="term" value="P:negative regulation of gene expression via chromosomal CpG island methylation"/>
    <property type="evidence" value="ECO:0007669"/>
    <property type="project" value="TreeGrafter"/>
</dbReference>
<dbReference type="InterPro" id="IPR001525">
    <property type="entry name" value="C5_MeTfrase"/>
</dbReference>
<proteinExistence type="inferred from homology"/>
<evidence type="ECO:0000313" key="10">
    <source>
        <dbReference type="Proteomes" id="UP000280066"/>
    </source>
</evidence>
<dbReference type="EC" id="2.1.1.37" evidence="1"/>
<comment type="catalytic activity">
    <reaction evidence="6">
        <text>a 2'-deoxycytidine in DNA + S-adenosyl-L-methionine = a 5-methyl-2'-deoxycytidine in DNA + S-adenosyl-L-homocysteine + H(+)</text>
        <dbReference type="Rhea" id="RHEA:13681"/>
        <dbReference type="Rhea" id="RHEA-COMP:11369"/>
        <dbReference type="Rhea" id="RHEA-COMP:11370"/>
        <dbReference type="ChEBI" id="CHEBI:15378"/>
        <dbReference type="ChEBI" id="CHEBI:57856"/>
        <dbReference type="ChEBI" id="CHEBI:59789"/>
        <dbReference type="ChEBI" id="CHEBI:85452"/>
        <dbReference type="ChEBI" id="CHEBI:85454"/>
        <dbReference type="EC" id="2.1.1.37"/>
    </reaction>
</comment>
<dbReference type="AlphaFoldDB" id="A0A428JCN1"/>
<dbReference type="EMBL" id="RWIS01000011">
    <property type="protein sequence ID" value="RSK29873.1"/>
    <property type="molecule type" value="Genomic_DNA"/>
</dbReference>
<feature type="compositionally biased region" description="Polar residues" evidence="8">
    <location>
        <begin position="382"/>
        <end position="394"/>
    </location>
</feature>
<dbReference type="Proteomes" id="UP000280066">
    <property type="component" value="Unassembled WGS sequence"/>
</dbReference>
<keyword evidence="2 7" id="KW-0489">Methyltransferase</keyword>
<accession>A0A428JCN1</accession>
<evidence type="ECO:0000256" key="1">
    <source>
        <dbReference type="ARBA" id="ARBA00011975"/>
    </source>
</evidence>
<reference evidence="9 10" key="1">
    <citation type="submission" date="2018-12" db="EMBL/GenBank/DDBJ databases">
        <authorList>
            <person name="Feng G."/>
            <person name="Zhu H."/>
        </authorList>
    </citation>
    <scope>NUCLEOTIDE SEQUENCE [LARGE SCALE GENOMIC DNA]</scope>
    <source>
        <strain evidence="9 10">9PBR-2</strain>
    </source>
</reference>
<evidence type="ECO:0000256" key="4">
    <source>
        <dbReference type="ARBA" id="ARBA00022691"/>
    </source>
</evidence>
<dbReference type="OrthoDB" id="32195at2"/>
<evidence type="ECO:0000256" key="2">
    <source>
        <dbReference type="ARBA" id="ARBA00022603"/>
    </source>
</evidence>
<dbReference type="Gene3D" id="3.90.120.10">
    <property type="entry name" value="DNA Methylase, subunit A, domain 2"/>
    <property type="match status" value="1"/>
</dbReference>
<dbReference type="GO" id="GO:0003677">
    <property type="term" value="F:DNA binding"/>
    <property type="evidence" value="ECO:0007669"/>
    <property type="project" value="TreeGrafter"/>
</dbReference>
<evidence type="ECO:0000256" key="5">
    <source>
        <dbReference type="ARBA" id="ARBA00022747"/>
    </source>
</evidence>
<dbReference type="SUPFAM" id="SSF53335">
    <property type="entry name" value="S-adenosyl-L-methionine-dependent methyltransferases"/>
    <property type="match status" value="1"/>
</dbReference>
<dbReference type="GO" id="GO:0009307">
    <property type="term" value="P:DNA restriction-modification system"/>
    <property type="evidence" value="ECO:0007669"/>
    <property type="project" value="UniProtKB-KW"/>
</dbReference>
<dbReference type="PANTHER" id="PTHR10629">
    <property type="entry name" value="CYTOSINE-SPECIFIC METHYLTRANSFERASE"/>
    <property type="match status" value="1"/>
</dbReference>
<keyword evidence="4 7" id="KW-0949">S-adenosyl-L-methionine</keyword>
<gene>
    <name evidence="9" type="ORF">EI290_16185</name>
</gene>
<evidence type="ECO:0000256" key="6">
    <source>
        <dbReference type="ARBA" id="ARBA00047422"/>
    </source>
</evidence>
<organism evidence="9 10">
    <name type="scientific">Hymenobacter metallilatus</name>
    <dbReference type="NCBI Taxonomy" id="2493666"/>
    <lineage>
        <taxon>Bacteria</taxon>
        <taxon>Pseudomonadati</taxon>
        <taxon>Bacteroidota</taxon>
        <taxon>Cytophagia</taxon>
        <taxon>Cytophagales</taxon>
        <taxon>Hymenobacteraceae</taxon>
        <taxon>Hymenobacter</taxon>
    </lineage>
</organism>
<keyword evidence="3 7" id="KW-0808">Transferase</keyword>
<keyword evidence="10" id="KW-1185">Reference proteome</keyword>
<dbReference type="RefSeq" id="WP_125432515.1">
    <property type="nucleotide sequence ID" value="NZ_RWIS01000011.1"/>
</dbReference>
<name>A0A428JCN1_9BACT</name>
<protein>
    <recommendedName>
        <fullName evidence="1">DNA (cytosine-5-)-methyltransferase</fullName>
        <ecNumber evidence="1">2.1.1.37</ecNumber>
    </recommendedName>
</protein>
<feature type="region of interest" description="Disordered" evidence="8">
    <location>
        <begin position="382"/>
        <end position="401"/>
    </location>
</feature>
<dbReference type="PANTHER" id="PTHR10629:SF52">
    <property type="entry name" value="DNA (CYTOSINE-5)-METHYLTRANSFERASE 1"/>
    <property type="match status" value="1"/>
</dbReference>
<sequence length="677" mass="74355">MVKELAVATGLLLSSLGLNTTWRLGDAFCGGGGTSTGVVEIPGCEVVWAINHDDVAIASHKANHPNTKHFIEDILKIDLGVLDPIDILWASLECTHFSNAKGGQSRDADSRMLAWGLMRYVEHFRPKYIFIENVREFLSWGPLVERNGRMVPDTDKDKLGSEYKKWVKAIQAMGYNYRYKLLNSADYGAHTSRLRYFAVFALEGYPIRFPAATHHKTGAAGLPKWKAVREVLDFTDRGESMFTRKKPHSDNTLRRTLAGVRKQILPGRDTAFVTKWLGNNATTGINAGCSVNAPAITVTTQNRLGLVQAEFMQGEYGTMHNTSVEAPCPALVTNPKQRLVQAEFLFNPAWGGHSSSVENPAPTVVARQDKAPVGLVQADFLMQSNGGSPESKVTGTDRPSRTVLASPNQSLVQAEFLTHFYNGGGNNSSTNEPCPTVTTKPKAGLVQADFMLHNYGGDRFDRNRSLDEPAGTITTTGGQQYLVQGELMFQNNFHNLPASLDDPARTLTTNGGNQFLMTYYGQGGTTGMDQACPTLTTKDRVAKVEAEDGFLFSHQFSNEPSSLDGPSRTLVASRRHQYLTLLELGTCPSHLLPQPGDSLMMRLLKYVCRKYGIADIRMRMLKVSELLQIQGFPVDYVLMGNQTQQKKFIGNAVVPHVARALVGANIEANNERLQAAA</sequence>
<evidence type="ECO:0000256" key="7">
    <source>
        <dbReference type="PROSITE-ProRule" id="PRU01016"/>
    </source>
</evidence>
<evidence type="ECO:0000256" key="8">
    <source>
        <dbReference type="SAM" id="MobiDB-lite"/>
    </source>
</evidence>
<feature type="active site" evidence="7">
    <location>
        <position position="94"/>
    </location>
</feature>
<evidence type="ECO:0000256" key="3">
    <source>
        <dbReference type="ARBA" id="ARBA00022679"/>
    </source>
</evidence>
<comment type="similarity">
    <text evidence="7">Belongs to the class I-like SAM-binding methyltransferase superfamily. C5-methyltransferase family.</text>
</comment>
<dbReference type="Gene3D" id="3.40.50.150">
    <property type="entry name" value="Vaccinia Virus protein VP39"/>
    <property type="match status" value="1"/>
</dbReference>
<keyword evidence="5" id="KW-0680">Restriction system</keyword>
<evidence type="ECO:0000313" key="9">
    <source>
        <dbReference type="EMBL" id="RSK29873.1"/>
    </source>
</evidence>
<comment type="caution">
    <text evidence="9">The sequence shown here is derived from an EMBL/GenBank/DDBJ whole genome shotgun (WGS) entry which is preliminary data.</text>
</comment>